<keyword evidence="2" id="KW-0808">Transferase</keyword>
<name>A0A4Y7NM85_9CRUS</name>
<dbReference type="Gene3D" id="3.40.50.150">
    <property type="entry name" value="Vaccinia Virus protein VP39"/>
    <property type="match status" value="1"/>
</dbReference>
<evidence type="ECO:0000256" key="3">
    <source>
        <dbReference type="ARBA" id="ARBA00040937"/>
    </source>
</evidence>
<organism evidence="8">
    <name type="scientific">Simocephalus serrulatus</name>
    <dbReference type="NCBI Taxonomy" id="117539"/>
    <lineage>
        <taxon>Eukaryota</taxon>
        <taxon>Metazoa</taxon>
        <taxon>Ecdysozoa</taxon>
        <taxon>Arthropoda</taxon>
        <taxon>Crustacea</taxon>
        <taxon>Branchiopoda</taxon>
        <taxon>Diplostraca</taxon>
        <taxon>Cladocera</taxon>
        <taxon>Anomopoda</taxon>
        <taxon>Daphniidae</taxon>
        <taxon>Simocephalus</taxon>
    </lineage>
</organism>
<dbReference type="GO" id="GO:0032259">
    <property type="term" value="P:methylation"/>
    <property type="evidence" value="ECO:0007669"/>
    <property type="project" value="UniProtKB-KW"/>
</dbReference>
<evidence type="ECO:0000256" key="6">
    <source>
        <dbReference type="SAM" id="MobiDB-lite"/>
    </source>
</evidence>
<evidence type="ECO:0000259" key="7">
    <source>
        <dbReference type="Pfam" id="PF08241"/>
    </source>
</evidence>
<evidence type="ECO:0000256" key="5">
    <source>
        <dbReference type="ARBA" id="ARBA00042549"/>
    </source>
</evidence>
<keyword evidence="1" id="KW-0489">Methyltransferase</keyword>
<dbReference type="PANTHER" id="PTHR13090:SF1">
    <property type="entry name" value="ARGININE-HYDROXYLASE NDUFAF5, MITOCHONDRIAL"/>
    <property type="match status" value="1"/>
</dbReference>
<dbReference type="EMBL" id="LR024740">
    <property type="protein sequence ID" value="SVE94359.1"/>
    <property type="molecule type" value="mRNA"/>
</dbReference>
<evidence type="ECO:0000256" key="4">
    <source>
        <dbReference type="ARBA" id="ARBA00041833"/>
    </source>
</evidence>
<gene>
    <name evidence="8" type="primary">EOG090X09JT</name>
</gene>
<dbReference type="InterPro" id="IPR029063">
    <property type="entry name" value="SAM-dependent_MTases_sf"/>
</dbReference>
<feature type="domain" description="Methyltransferase type 11" evidence="7">
    <location>
        <begin position="92"/>
        <end position="186"/>
    </location>
</feature>
<evidence type="ECO:0000313" key="8">
    <source>
        <dbReference type="EMBL" id="SVE94359.1"/>
    </source>
</evidence>
<dbReference type="CDD" id="cd02440">
    <property type="entry name" value="AdoMet_MTases"/>
    <property type="match status" value="1"/>
</dbReference>
<evidence type="ECO:0000256" key="2">
    <source>
        <dbReference type="ARBA" id="ARBA00022679"/>
    </source>
</evidence>
<dbReference type="GO" id="GO:0008757">
    <property type="term" value="F:S-adenosylmethionine-dependent methyltransferase activity"/>
    <property type="evidence" value="ECO:0007669"/>
    <property type="project" value="InterPro"/>
</dbReference>
<dbReference type="PANTHER" id="PTHR13090">
    <property type="entry name" value="ARGININE-HYDROXYLASE NDUFAF5, MITOCHONDRIAL"/>
    <property type="match status" value="1"/>
</dbReference>
<dbReference type="GO" id="GO:0005739">
    <property type="term" value="C:mitochondrion"/>
    <property type="evidence" value="ECO:0007669"/>
    <property type="project" value="TreeGrafter"/>
</dbReference>
<proteinExistence type="evidence at transcript level"/>
<accession>A0A4Y7NM85</accession>
<dbReference type="SUPFAM" id="SSF53335">
    <property type="entry name" value="S-adenosyl-L-methionine-dependent methyltransferases"/>
    <property type="match status" value="1"/>
</dbReference>
<protein>
    <recommendedName>
        <fullName evidence="3">Arginine-hydroxylase NDUFAF5, mitochondrial</fullName>
    </recommendedName>
    <alternativeName>
        <fullName evidence="4">NADH dehydrogenase [ubiquinone] 1 alpha subcomplex assembly factor 5</fullName>
    </alternativeName>
    <alternativeName>
        <fullName evidence="5">Putative methyltransferase NDUFAF5</fullName>
    </alternativeName>
</protein>
<dbReference type="InterPro" id="IPR013216">
    <property type="entry name" value="Methyltransf_11"/>
</dbReference>
<sequence>MKRKKFSKRAQSGDSDEKVKKEENVSQFMGMMSQNVIKGNMMNVFDRQAKKLQREAAALREDYRVFNYLKDEVGYRLSDRVYDINRKFKTGLDLGCGFGHVSKHLTKDAIDDLVMCDSSALVLEKASTPEDTTIGCRKMVVDEEALPFEPESFDIVMSSLSLHWVNQLPSTFSQIIKSLRPDGVFIAALFGGETLFELRGALQLGETEREGGFAAHISPFATIRDIGGLLNAAGFTMLTIDTDEIRVGYPTMFELMDDLKGMGENNASWIRKLHMHRDTMFAASAIYKELYGNEDGSVPATFQIIYLIGWKSDPSQPKPLERGTGNISIKDIYRLDEVVKNATENMVKKTAKEAPQFENDGDKR</sequence>
<dbReference type="AlphaFoldDB" id="A0A4Y7NM85"/>
<evidence type="ECO:0000256" key="1">
    <source>
        <dbReference type="ARBA" id="ARBA00022603"/>
    </source>
</evidence>
<dbReference type="GO" id="GO:0032981">
    <property type="term" value="P:mitochondrial respiratory chain complex I assembly"/>
    <property type="evidence" value="ECO:0007669"/>
    <property type="project" value="TreeGrafter"/>
</dbReference>
<dbReference type="Pfam" id="PF08241">
    <property type="entry name" value="Methyltransf_11"/>
    <property type="match status" value="1"/>
</dbReference>
<feature type="region of interest" description="Disordered" evidence="6">
    <location>
        <begin position="1"/>
        <end position="21"/>
    </location>
</feature>
<dbReference type="InterPro" id="IPR050602">
    <property type="entry name" value="Malonyl-ACP_OMT"/>
</dbReference>
<reference evidence="8" key="1">
    <citation type="submission" date="2018-08" db="EMBL/GenBank/DDBJ databases">
        <authorList>
            <person name="Cornetti L."/>
        </authorList>
    </citation>
    <scope>NUCLEOTIDE SEQUENCE</scope>
    <source>
        <strain evidence="8">OM-SAIQ-clone2</strain>
    </source>
</reference>